<dbReference type="AlphaFoldDB" id="A0AAN6MA59"/>
<sequence>MAAPLANMERQVFDRIKAKAVSQLMYKNQTSCDAETVALLIAWLNEHYRDQNVHFALLGEPGLDLGTFPVPAVDKTFLFRRHQDVWSVADCLDEDEARMCRLQHLKRAVKGELAELGIPDTVYIGQHKIVSHASKAHSAIGCIAWAEAKFRRWPIDHNWEEFEHPCWMPAAEHCNEFADMTINGEVDWSDVLRERARLTGA</sequence>
<evidence type="ECO:0000313" key="1">
    <source>
        <dbReference type="EMBL" id="KAK3896664.1"/>
    </source>
</evidence>
<keyword evidence="2" id="KW-1185">Reference proteome</keyword>
<gene>
    <name evidence="1" type="ORF">C8A05DRAFT_39788</name>
</gene>
<evidence type="ECO:0000313" key="2">
    <source>
        <dbReference type="Proteomes" id="UP001303889"/>
    </source>
</evidence>
<dbReference type="Proteomes" id="UP001303889">
    <property type="component" value="Unassembled WGS sequence"/>
</dbReference>
<reference evidence="1" key="2">
    <citation type="submission" date="2023-05" db="EMBL/GenBank/DDBJ databases">
        <authorList>
            <consortium name="Lawrence Berkeley National Laboratory"/>
            <person name="Steindorff A."/>
            <person name="Hensen N."/>
            <person name="Bonometti L."/>
            <person name="Westerberg I."/>
            <person name="Brannstrom I.O."/>
            <person name="Guillou S."/>
            <person name="Cros-Aarteil S."/>
            <person name="Calhoun S."/>
            <person name="Haridas S."/>
            <person name="Kuo A."/>
            <person name="Mondo S."/>
            <person name="Pangilinan J."/>
            <person name="Riley R."/>
            <person name="Labutti K."/>
            <person name="Andreopoulos B."/>
            <person name="Lipzen A."/>
            <person name="Chen C."/>
            <person name="Yanf M."/>
            <person name="Daum C."/>
            <person name="Ng V."/>
            <person name="Clum A."/>
            <person name="Ohm R."/>
            <person name="Martin F."/>
            <person name="Silar P."/>
            <person name="Natvig D."/>
            <person name="Lalanne C."/>
            <person name="Gautier V."/>
            <person name="Ament-Velasquez S.L."/>
            <person name="Kruys A."/>
            <person name="Hutchinson M.I."/>
            <person name="Powell A.J."/>
            <person name="Barry K."/>
            <person name="Miller A.N."/>
            <person name="Grigoriev I.V."/>
            <person name="Debuchy R."/>
            <person name="Gladieux P."/>
            <person name="Thoren M.H."/>
            <person name="Johannesson H."/>
        </authorList>
    </citation>
    <scope>NUCLEOTIDE SEQUENCE</scope>
    <source>
        <strain evidence="1">CBS 103.79</strain>
    </source>
</reference>
<organism evidence="1 2">
    <name type="scientific">Staphylotrichum tortipilum</name>
    <dbReference type="NCBI Taxonomy" id="2831512"/>
    <lineage>
        <taxon>Eukaryota</taxon>
        <taxon>Fungi</taxon>
        <taxon>Dikarya</taxon>
        <taxon>Ascomycota</taxon>
        <taxon>Pezizomycotina</taxon>
        <taxon>Sordariomycetes</taxon>
        <taxon>Sordariomycetidae</taxon>
        <taxon>Sordariales</taxon>
        <taxon>Chaetomiaceae</taxon>
        <taxon>Staphylotrichum</taxon>
    </lineage>
</organism>
<name>A0AAN6MA59_9PEZI</name>
<comment type="caution">
    <text evidence="1">The sequence shown here is derived from an EMBL/GenBank/DDBJ whole genome shotgun (WGS) entry which is preliminary data.</text>
</comment>
<proteinExistence type="predicted"/>
<dbReference type="EMBL" id="MU856464">
    <property type="protein sequence ID" value="KAK3896664.1"/>
    <property type="molecule type" value="Genomic_DNA"/>
</dbReference>
<accession>A0AAN6MA59</accession>
<protein>
    <submittedName>
        <fullName evidence="1">Uncharacterized protein</fullName>
    </submittedName>
</protein>
<reference evidence="1" key="1">
    <citation type="journal article" date="2023" name="Mol. Phylogenet. Evol.">
        <title>Genome-scale phylogeny and comparative genomics of the fungal order Sordariales.</title>
        <authorList>
            <person name="Hensen N."/>
            <person name="Bonometti L."/>
            <person name="Westerberg I."/>
            <person name="Brannstrom I.O."/>
            <person name="Guillou S."/>
            <person name="Cros-Aarteil S."/>
            <person name="Calhoun S."/>
            <person name="Haridas S."/>
            <person name="Kuo A."/>
            <person name="Mondo S."/>
            <person name="Pangilinan J."/>
            <person name="Riley R."/>
            <person name="LaButti K."/>
            <person name="Andreopoulos B."/>
            <person name="Lipzen A."/>
            <person name="Chen C."/>
            <person name="Yan M."/>
            <person name="Daum C."/>
            <person name="Ng V."/>
            <person name="Clum A."/>
            <person name="Steindorff A."/>
            <person name="Ohm R.A."/>
            <person name="Martin F."/>
            <person name="Silar P."/>
            <person name="Natvig D.O."/>
            <person name="Lalanne C."/>
            <person name="Gautier V."/>
            <person name="Ament-Velasquez S.L."/>
            <person name="Kruys A."/>
            <person name="Hutchinson M.I."/>
            <person name="Powell A.J."/>
            <person name="Barry K."/>
            <person name="Miller A.N."/>
            <person name="Grigoriev I.V."/>
            <person name="Debuchy R."/>
            <person name="Gladieux P."/>
            <person name="Hiltunen Thoren M."/>
            <person name="Johannesson H."/>
        </authorList>
    </citation>
    <scope>NUCLEOTIDE SEQUENCE</scope>
    <source>
        <strain evidence="1">CBS 103.79</strain>
    </source>
</reference>